<feature type="region of interest" description="Disordered" evidence="1">
    <location>
        <begin position="1"/>
        <end position="22"/>
    </location>
</feature>
<proteinExistence type="predicted"/>
<dbReference type="Proteomes" id="UP000563524">
    <property type="component" value="Unassembled WGS sequence"/>
</dbReference>
<sequence>MPETGNAPRSMNEESVQRHAYGYDPLEGISNGVCEVPDHATPIGELSAKVKTKKKRSP</sequence>
<evidence type="ECO:0000313" key="3">
    <source>
        <dbReference type="Proteomes" id="UP000563524"/>
    </source>
</evidence>
<reference evidence="2 3" key="1">
    <citation type="submission" date="2020-08" db="EMBL/GenBank/DDBJ databases">
        <title>Genomic Encyclopedia of Type Strains, Phase IV (KMG-IV): sequencing the most valuable type-strain genomes for metagenomic binning, comparative biology and taxonomic classification.</title>
        <authorList>
            <person name="Goeker M."/>
        </authorList>
    </citation>
    <scope>NUCLEOTIDE SEQUENCE [LARGE SCALE GENOMIC DNA]</scope>
    <source>
        <strain evidence="2 3">DSM 102850</strain>
    </source>
</reference>
<comment type="caution">
    <text evidence="2">The sequence shown here is derived from an EMBL/GenBank/DDBJ whole genome shotgun (WGS) entry which is preliminary data.</text>
</comment>
<gene>
    <name evidence="2" type="ORF">GGQ59_000793</name>
</gene>
<dbReference type="AlphaFoldDB" id="A0A840I1Y3"/>
<organism evidence="2 3">
    <name type="scientific">Parvularcula dongshanensis</name>
    <dbReference type="NCBI Taxonomy" id="1173995"/>
    <lineage>
        <taxon>Bacteria</taxon>
        <taxon>Pseudomonadati</taxon>
        <taxon>Pseudomonadota</taxon>
        <taxon>Alphaproteobacteria</taxon>
        <taxon>Parvularculales</taxon>
        <taxon>Parvularculaceae</taxon>
        <taxon>Parvularcula</taxon>
    </lineage>
</organism>
<dbReference type="EMBL" id="JACHOB010000001">
    <property type="protein sequence ID" value="MBB4658293.1"/>
    <property type="molecule type" value="Genomic_DNA"/>
</dbReference>
<accession>A0A840I1Y3</accession>
<evidence type="ECO:0000313" key="2">
    <source>
        <dbReference type="EMBL" id="MBB4658293.1"/>
    </source>
</evidence>
<evidence type="ECO:0000256" key="1">
    <source>
        <dbReference type="SAM" id="MobiDB-lite"/>
    </source>
</evidence>
<name>A0A840I1Y3_9PROT</name>
<protein>
    <submittedName>
        <fullName evidence="2">Uncharacterized protein</fullName>
    </submittedName>
</protein>
<keyword evidence="3" id="KW-1185">Reference proteome</keyword>